<reference evidence="5" key="1">
    <citation type="submission" date="2018-06" db="EMBL/GenBank/DDBJ databases">
        <authorList>
            <person name="Zhirakovskaya E."/>
        </authorList>
    </citation>
    <scope>NUCLEOTIDE SEQUENCE</scope>
</reference>
<keyword evidence="2" id="KW-0813">Transport</keyword>
<dbReference type="EMBL" id="UOEK01000475">
    <property type="protein sequence ID" value="VAW08607.1"/>
    <property type="molecule type" value="Genomic_DNA"/>
</dbReference>
<gene>
    <name evidence="5" type="ORF">MNBD_ACTINO02-15</name>
</gene>
<proteinExistence type="inferred from homology"/>
<sequence>MQIAVCVKQIPDPATPYDLDPETHFVVRPDDQIMDETDTFGVEVALQLAEANEGTVTLFSMGPTGTQQGIRRALATGADKAVIIDDETLKGSDALTTAKVLAAAIAREGFDLVITGTESTDGYTGVVPQQLAELLNVPSLTFAKKVEASTDGSVRIERQTAAGYDVVETTIPALISVTAGVVEPRYPNFKGIMAAKKKPVDTVTAAELGVDPATTQTIRSVEPVASRQAGELFVDDGTGFERIVALLEETKVI</sequence>
<dbReference type="PANTHER" id="PTHR21294:SF8">
    <property type="entry name" value="ELECTRON TRANSFER FLAVOPROTEIN SUBUNIT BETA"/>
    <property type="match status" value="1"/>
</dbReference>
<dbReference type="SUPFAM" id="SSF52402">
    <property type="entry name" value="Adenine nucleotide alpha hydrolases-like"/>
    <property type="match status" value="1"/>
</dbReference>
<dbReference type="PIRSF" id="PIRSF000090">
    <property type="entry name" value="Beta-ETF"/>
    <property type="match status" value="1"/>
</dbReference>
<protein>
    <submittedName>
        <fullName evidence="5">Electron transfer flavoprotein, beta subunit</fullName>
    </submittedName>
</protein>
<comment type="similarity">
    <text evidence="1">Belongs to the ETF beta-subunit/FixA family.</text>
</comment>
<dbReference type="InterPro" id="IPR014729">
    <property type="entry name" value="Rossmann-like_a/b/a_fold"/>
</dbReference>
<dbReference type="AlphaFoldDB" id="A0A3B0T5I6"/>
<name>A0A3B0T5I6_9ZZZZ</name>
<organism evidence="5">
    <name type="scientific">hydrothermal vent metagenome</name>
    <dbReference type="NCBI Taxonomy" id="652676"/>
    <lineage>
        <taxon>unclassified sequences</taxon>
        <taxon>metagenomes</taxon>
        <taxon>ecological metagenomes</taxon>
    </lineage>
</organism>
<dbReference type="InterPro" id="IPR012255">
    <property type="entry name" value="ETF_b"/>
</dbReference>
<feature type="domain" description="Electron transfer flavoprotein alpha/beta-subunit N-terminal" evidence="4">
    <location>
        <begin position="24"/>
        <end position="212"/>
    </location>
</feature>
<dbReference type="CDD" id="cd01714">
    <property type="entry name" value="ETF_beta"/>
    <property type="match status" value="1"/>
</dbReference>
<dbReference type="SMART" id="SM00893">
    <property type="entry name" value="ETF"/>
    <property type="match status" value="1"/>
</dbReference>
<dbReference type="Pfam" id="PF01012">
    <property type="entry name" value="ETF"/>
    <property type="match status" value="1"/>
</dbReference>
<dbReference type="InterPro" id="IPR033948">
    <property type="entry name" value="ETF_beta_N"/>
</dbReference>
<keyword evidence="3" id="KW-0249">Electron transport</keyword>
<dbReference type="GO" id="GO:0009055">
    <property type="term" value="F:electron transfer activity"/>
    <property type="evidence" value="ECO:0007669"/>
    <property type="project" value="InterPro"/>
</dbReference>
<dbReference type="PANTHER" id="PTHR21294">
    <property type="entry name" value="ELECTRON TRANSFER FLAVOPROTEIN BETA-SUBUNIT"/>
    <property type="match status" value="1"/>
</dbReference>
<dbReference type="GO" id="GO:0005829">
    <property type="term" value="C:cytosol"/>
    <property type="evidence" value="ECO:0007669"/>
    <property type="project" value="TreeGrafter"/>
</dbReference>
<evidence type="ECO:0000256" key="3">
    <source>
        <dbReference type="ARBA" id="ARBA00022982"/>
    </source>
</evidence>
<dbReference type="InterPro" id="IPR014730">
    <property type="entry name" value="ETF_a/b_N"/>
</dbReference>
<dbReference type="Gene3D" id="3.40.50.620">
    <property type="entry name" value="HUPs"/>
    <property type="match status" value="1"/>
</dbReference>
<accession>A0A3B0T5I6</accession>
<evidence type="ECO:0000259" key="4">
    <source>
        <dbReference type="SMART" id="SM00893"/>
    </source>
</evidence>
<evidence type="ECO:0000313" key="5">
    <source>
        <dbReference type="EMBL" id="VAW08607.1"/>
    </source>
</evidence>
<evidence type="ECO:0000256" key="1">
    <source>
        <dbReference type="ARBA" id="ARBA00007557"/>
    </source>
</evidence>
<evidence type="ECO:0000256" key="2">
    <source>
        <dbReference type="ARBA" id="ARBA00022448"/>
    </source>
</evidence>